<keyword evidence="3" id="KW-0677">Repeat</keyword>
<dbReference type="SMART" id="SM01091">
    <property type="entry name" value="CorC_HlyC"/>
    <property type="match status" value="1"/>
</dbReference>
<keyword evidence="4 8" id="KW-1133">Transmembrane helix</keyword>
<dbReference type="EMBL" id="CP031517">
    <property type="protein sequence ID" value="QOS39308.1"/>
    <property type="molecule type" value="Genomic_DNA"/>
</dbReference>
<gene>
    <name evidence="12" type="ORF">DYE49_02100</name>
</gene>
<evidence type="ECO:0000256" key="2">
    <source>
        <dbReference type="ARBA" id="ARBA00022692"/>
    </source>
</evidence>
<organism evidence="12 13">
    <name type="scientific">Treponema rectale</name>
    <dbReference type="NCBI Taxonomy" id="744512"/>
    <lineage>
        <taxon>Bacteria</taxon>
        <taxon>Pseudomonadati</taxon>
        <taxon>Spirochaetota</taxon>
        <taxon>Spirochaetia</taxon>
        <taxon>Spirochaetales</taxon>
        <taxon>Treponemataceae</taxon>
        <taxon>Treponema</taxon>
    </lineage>
</organism>
<dbReference type="Proteomes" id="UP000593591">
    <property type="component" value="Chromosome"/>
</dbReference>
<evidence type="ECO:0000256" key="3">
    <source>
        <dbReference type="ARBA" id="ARBA00022737"/>
    </source>
</evidence>
<evidence type="ECO:0000259" key="10">
    <source>
        <dbReference type="PROSITE" id="PS51371"/>
    </source>
</evidence>
<feature type="domain" description="CBS" evidence="10">
    <location>
        <begin position="287"/>
        <end position="344"/>
    </location>
</feature>
<dbReference type="InterPro" id="IPR044751">
    <property type="entry name" value="Ion_transp-like_CBS"/>
</dbReference>
<evidence type="ECO:0000313" key="12">
    <source>
        <dbReference type="EMBL" id="QOS39308.1"/>
    </source>
</evidence>
<evidence type="ECO:0000256" key="6">
    <source>
        <dbReference type="ARBA" id="ARBA00023136"/>
    </source>
</evidence>
<dbReference type="Pfam" id="PF03471">
    <property type="entry name" value="CorC_HlyC"/>
    <property type="match status" value="1"/>
</dbReference>
<name>A0A7M1XKC4_9SPIR</name>
<evidence type="ECO:0000256" key="9">
    <source>
        <dbReference type="SAM" id="Phobius"/>
    </source>
</evidence>
<dbReference type="InterPro" id="IPR036318">
    <property type="entry name" value="FAD-bd_PCMH-like_sf"/>
</dbReference>
<dbReference type="SUPFAM" id="SSF56176">
    <property type="entry name" value="FAD-binding/transporter-associated domain-like"/>
    <property type="match status" value="1"/>
</dbReference>
<dbReference type="InterPro" id="IPR000644">
    <property type="entry name" value="CBS_dom"/>
</dbReference>
<dbReference type="KEGG" id="trc:DYE49_02100"/>
<dbReference type="PROSITE" id="PS51371">
    <property type="entry name" value="CBS"/>
    <property type="match status" value="2"/>
</dbReference>
<dbReference type="PROSITE" id="PS51846">
    <property type="entry name" value="CNNM"/>
    <property type="match status" value="1"/>
</dbReference>
<dbReference type="CDD" id="cd04590">
    <property type="entry name" value="CBS_pair_CorC_HlyC_assoc"/>
    <property type="match status" value="1"/>
</dbReference>
<evidence type="ECO:0000256" key="4">
    <source>
        <dbReference type="ARBA" id="ARBA00022989"/>
    </source>
</evidence>
<dbReference type="InterPro" id="IPR046342">
    <property type="entry name" value="CBS_dom_sf"/>
</dbReference>
<keyword evidence="2 8" id="KW-0812">Transmembrane</keyword>
<accession>A0A7M1XKC4</accession>
<feature type="domain" description="CBS" evidence="10">
    <location>
        <begin position="223"/>
        <end position="282"/>
    </location>
</feature>
<dbReference type="Pfam" id="PF00571">
    <property type="entry name" value="CBS"/>
    <property type="match status" value="2"/>
</dbReference>
<dbReference type="SUPFAM" id="SSF54631">
    <property type="entry name" value="CBS-domain pair"/>
    <property type="match status" value="1"/>
</dbReference>
<dbReference type="Pfam" id="PF01595">
    <property type="entry name" value="CNNM"/>
    <property type="match status" value="1"/>
</dbReference>
<dbReference type="PANTHER" id="PTHR22777:SF17">
    <property type="entry name" value="UPF0053 PROTEIN SLL0260"/>
    <property type="match status" value="1"/>
</dbReference>
<sequence>MNSNAIGLIIIYSLALVFFLVCSFVFSSADMTYGSVSLHKLDIKLSETPNKKSWIRARRLAGDYDRTITTILFMNDVVNAGLDSVSTLLGVTICGLVLNQTGTPYEETWGLIASLTVLVFKITFGEIVPKSISKVNNLTLSKAYSGLITALMYVFAPITYPVSLLGRGVAKVFKQTVSEEPVAEEELHEMIDEIEERGQVDEDKADMLHDTIKYATTQANEIMTPRVDVYAIDIDDPIEEILKDHELYLHGRIPVYEDTIDNVIGYIQMKTLMKQVLSNEPFELKDLLLEPMRFPDTAEINDILREFKKTKKQFALVIDEYGGLDGIITMEDILEEIVGEIWDENDRMQEPIVERADGSYIIDGAVTLADYCDLFDIDFENINTDYVTIGGFLIELLDDHFAKLNDEVDFENTHIKVIALDDNDAVSRILVTVKNEEEEEKNSD</sequence>
<evidence type="ECO:0000259" key="11">
    <source>
        <dbReference type="PROSITE" id="PS51846"/>
    </source>
</evidence>
<feature type="transmembrane region" description="Helical" evidence="9">
    <location>
        <begin position="144"/>
        <end position="165"/>
    </location>
</feature>
<dbReference type="Gene3D" id="3.10.580.10">
    <property type="entry name" value="CBS-domain"/>
    <property type="match status" value="1"/>
</dbReference>
<feature type="transmembrane region" description="Helical" evidence="9">
    <location>
        <begin position="6"/>
        <end position="26"/>
    </location>
</feature>
<dbReference type="AlphaFoldDB" id="A0A7M1XKC4"/>
<dbReference type="InterPro" id="IPR016169">
    <property type="entry name" value="FAD-bd_PCMH_sub2"/>
</dbReference>
<dbReference type="GO" id="GO:0050660">
    <property type="term" value="F:flavin adenine dinucleotide binding"/>
    <property type="evidence" value="ECO:0007669"/>
    <property type="project" value="InterPro"/>
</dbReference>
<evidence type="ECO:0000256" key="8">
    <source>
        <dbReference type="PROSITE-ProRule" id="PRU01193"/>
    </source>
</evidence>
<dbReference type="Gene3D" id="3.30.465.10">
    <property type="match status" value="1"/>
</dbReference>
<evidence type="ECO:0000256" key="7">
    <source>
        <dbReference type="PROSITE-ProRule" id="PRU00703"/>
    </source>
</evidence>
<protein>
    <submittedName>
        <fullName evidence="12">HlyC/CorC family transporter</fullName>
    </submittedName>
</protein>
<evidence type="ECO:0000313" key="13">
    <source>
        <dbReference type="Proteomes" id="UP000593591"/>
    </source>
</evidence>
<comment type="subcellular location">
    <subcellularLocation>
        <location evidence="1">Membrane</location>
        <topology evidence="1">Multi-pass membrane protein</topology>
    </subcellularLocation>
</comment>
<keyword evidence="6 8" id="KW-0472">Membrane</keyword>
<evidence type="ECO:0000256" key="1">
    <source>
        <dbReference type="ARBA" id="ARBA00004141"/>
    </source>
</evidence>
<dbReference type="PANTHER" id="PTHR22777">
    <property type="entry name" value="HEMOLYSIN-RELATED"/>
    <property type="match status" value="1"/>
</dbReference>
<evidence type="ECO:0000256" key="5">
    <source>
        <dbReference type="ARBA" id="ARBA00023122"/>
    </source>
</evidence>
<reference evidence="12 13" key="1">
    <citation type="submission" date="2018-08" db="EMBL/GenBank/DDBJ databases">
        <title>The first complete genome of Treponema rectale (CHPAT), a commensal spirochete of the bovine rectum.</title>
        <authorList>
            <person name="Staton G.J."/>
            <person name="Clegg S.R."/>
            <person name="Carter S.D."/>
            <person name="Radford A.D."/>
            <person name="Darby A."/>
            <person name="Hall N."/>
            <person name="Birtles R.J."/>
            <person name="Evans N.J."/>
        </authorList>
    </citation>
    <scope>NUCLEOTIDE SEQUENCE [LARGE SCALE GENOMIC DNA]</scope>
    <source>
        <strain evidence="12 13">CHPA</strain>
    </source>
</reference>
<feature type="domain" description="CNNM transmembrane" evidence="11">
    <location>
        <begin position="5"/>
        <end position="204"/>
    </location>
</feature>
<dbReference type="InterPro" id="IPR002550">
    <property type="entry name" value="CNNM"/>
</dbReference>
<dbReference type="InterPro" id="IPR005170">
    <property type="entry name" value="Transptr-assoc_dom"/>
</dbReference>
<proteinExistence type="predicted"/>
<dbReference type="GO" id="GO:0005886">
    <property type="term" value="C:plasma membrane"/>
    <property type="evidence" value="ECO:0007669"/>
    <property type="project" value="TreeGrafter"/>
</dbReference>
<dbReference type="FunFam" id="3.10.580.10:FF:000002">
    <property type="entry name" value="Magnesium/cobalt efflux protein CorC"/>
    <property type="match status" value="1"/>
</dbReference>
<keyword evidence="5 7" id="KW-0129">CBS domain</keyword>